<evidence type="ECO:0000313" key="1">
    <source>
        <dbReference type="EMBL" id="KAI3721072.1"/>
    </source>
</evidence>
<dbReference type="EMBL" id="CM042014">
    <property type="protein sequence ID" value="KAI3721072.1"/>
    <property type="molecule type" value="Genomic_DNA"/>
</dbReference>
<comment type="caution">
    <text evidence="1">The sequence shown here is derived from an EMBL/GenBank/DDBJ whole genome shotgun (WGS) entry which is preliminary data.</text>
</comment>
<reference evidence="1 2" key="2">
    <citation type="journal article" date="2022" name="Mol. Ecol. Resour.">
        <title>The genomes of chicory, endive, great burdock and yacon provide insights into Asteraceae paleo-polyploidization history and plant inulin production.</title>
        <authorList>
            <person name="Fan W."/>
            <person name="Wang S."/>
            <person name="Wang H."/>
            <person name="Wang A."/>
            <person name="Jiang F."/>
            <person name="Liu H."/>
            <person name="Zhao H."/>
            <person name="Xu D."/>
            <person name="Zhang Y."/>
        </authorList>
    </citation>
    <scope>NUCLEOTIDE SEQUENCE [LARGE SCALE GENOMIC DNA]</scope>
    <source>
        <strain evidence="2">cv. Punajuju</strain>
        <tissue evidence="1">Leaves</tissue>
    </source>
</reference>
<reference evidence="2" key="1">
    <citation type="journal article" date="2022" name="Mol. Ecol. Resour.">
        <title>The genomes of chicory, endive, great burdock and yacon provide insights into Asteraceae palaeo-polyploidization history and plant inulin production.</title>
        <authorList>
            <person name="Fan W."/>
            <person name="Wang S."/>
            <person name="Wang H."/>
            <person name="Wang A."/>
            <person name="Jiang F."/>
            <person name="Liu H."/>
            <person name="Zhao H."/>
            <person name="Xu D."/>
            <person name="Zhang Y."/>
        </authorList>
    </citation>
    <scope>NUCLEOTIDE SEQUENCE [LARGE SCALE GENOMIC DNA]</scope>
    <source>
        <strain evidence="2">cv. Punajuju</strain>
    </source>
</reference>
<evidence type="ECO:0000313" key="2">
    <source>
        <dbReference type="Proteomes" id="UP001055811"/>
    </source>
</evidence>
<name>A0ACB9BF04_CICIN</name>
<gene>
    <name evidence="1" type="ORF">L2E82_32076</name>
</gene>
<keyword evidence="2" id="KW-1185">Reference proteome</keyword>
<proteinExistence type="predicted"/>
<protein>
    <submittedName>
        <fullName evidence="1">Uncharacterized protein</fullName>
    </submittedName>
</protein>
<accession>A0ACB9BF04</accession>
<sequence>MGESLPRVQEFRFFKVVNHGVPMKFINKLESEVVPNMSSDAPVVRELRAPEPPNNQKRRDSPAGDLYLT</sequence>
<organism evidence="1 2">
    <name type="scientific">Cichorium intybus</name>
    <name type="common">Chicory</name>
    <dbReference type="NCBI Taxonomy" id="13427"/>
    <lineage>
        <taxon>Eukaryota</taxon>
        <taxon>Viridiplantae</taxon>
        <taxon>Streptophyta</taxon>
        <taxon>Embryophyta</taxon>
        <taxon>Tracheophyta</taxon>
        <taxon>Spermatophyta</taxon>
        <taxon>Magnoliopsida</taxon>
        <taxon>eudicotyledons</taxon>
        <taxon>Gunneridae</taxon>
        <taxon>Pentapetalae</taxon>
        <taxon>asterids</taxon>
        <taxon>campanulids</taxon>
        <taxon>Asterales</taxon>
        <taxon>Asteraceae</taxon>
        <taxon>Cichorioideae</taxon>
        <taxon>Cichorieae</taxon>
        <taxon>Cichoriinae</taxon>
        <taxon>Cichorium</taxon>
    </lineage>
</organism>
<dbReference type="Proteomes" id="UP001055811">
    <property type="component" value="Linkage Group LG06"/>
</dbReference>